<evidence type="ECO:0000256" key="4">
    <source>
        <dbReference type="ARBA" id="ARBA00022730"/>
    </source>
</evidence>
<feature type="binding site" evidence="10">
    <location>
        <begin position="127"/>
        <end position="130"/>
    </location>
    <ligand>
        <name>GTP</name>
        <dbReference type="ChEBI" id="CHEBI:37565"/>
    </ligand>
</feature>
<evidence type="ECO:0000256" key="7">
    <source>
        <dbReference type="ARBA" id="ARBA00022833"/>
    </source>
</evidence>
<dbReference type="AlphaFoldDB" id="A0AAW6RDT0"/>
<keyword evidence="1 10" id="KW-0963">Cytoplasm</keyword>
<dbReference type="InterPro" id="IPR030378">
    <property type="entry name" value="G_CP_dom"/>
</dbReference>
<evidence type="ECO:0000256" key="8">
    <source>
        <dbReference type="ARBA" id="ARBA00022884"/>
    </source>
</evidence>
<evidence type="ECO:0000313" key="13">
    <source>
        <dbReference type="EMBL" id="MDG9698294.1"/>
    </source>
</evidence>
<gene>
    <name evidence="10 13" type="primary">rsgA</name>
    <name evidence="13" type="ORF">QB898_00920</name>
</gene>
<keyword evidence="7 10" id="KW-0862">Zinc</keyword>
<feature type="domain" description="EngC GTPase" evidence="11">
    <location>
        <begin position="88"/>
        <end position="248"/>
    </location>
</feature>
<dbReference type="EC" id="3.6.1.-" evidence="10"/>
<dbReference type="GO" id="GO:0019843">
    <property type="term" value="F:rRNA binding"/>
    <property type="evidence" value="ECO:0007669"/>
    <property type="project" value="UniProtKB-KW"/>
</dbReference>
<keyword evidence="9 10" id="KW-0342">GTP-binding</keyword>
<comment type="caution">
    <text evidence="13">The sequence shown here is derived from an EMBL/GenBank/DDBJ whole genome shotgun (WGS) entry which is preliminary data.</text>
</comment>
<comment type="function">
    <text evidence="10">One of several proteins that assist in the late maturation steps of the functional core of the 30S ribosomal subunit. Helps release RbfA from mature subunits. May play a role in the assembly of ribosomal proteins into the subunit. Circularly permuted GTPase that catalyzes slow GTP hydrolysis, GTPase activity is stimulated by the 30S ribosomal subunit.</text>
</comment>
<dbReference type="Gene3D" id="2.40.50.140">
    <property type="entry name" value="Nucleic acid-binding proteins"/>
    <property type="match status" value="1"/>
</dbReference>
<feature type="binding site" evidence="10">
    <location>
        <position position="279"/>
    </location>
    <ligand>
        <name>Zn(2+)</name>
        <dbReference type="ChEBI" id="CHEBI:29105"/>
    </ligand>
</feature>
<dbReference type="CDD" id="cd04466">
    <property type="entry name" value="S1_YloQ_GTPase"/>
    <property type="match status" value="1"/>
</dbReference>
<evidence type="ECO:0000259" key="11">
    <source>
        <dbReference type="PROSITE" id="PS50936"/>
    </source>
</evidence>
<comment type="subcellular location">
    <subcellularLocation>
        <location evidence="10">Cytoplasm</location>
    </subcellularLocation>
</comment>
<dbReference type="GO" id="GO:0042274">
    <property type="term" value="P:ribosomal small subunit biogenesis"/>
    <property type="evidence" value="ECO:0007669"/>
    <property type="project" value="UniProtKB-UniRule"/>
</dbReference>
<proteinExistence type="inferred from homology"/>
<evidence type="ECO:0000256" key="10">
    <source>
        <dbReference type="HAMAP-Rule" id="MF_01820"/>
    </source>
</evidence>
<dbReference type="Proteomes" id="UP001237156">
    <property type="component" value="Unassembled WGS sequence"/>
</dbReference>
<protein>
    <recommendedName>
        <fullName evidence="10">Small ribosomal subunit biogenesis GTPase RsgA</fullName>
        <ecNumber evidence="10">3.6.1.-</ecNumber>
    </recommendedName>
</protein>
<dbReference type="PROSITE" id="PS51721">
    <property type="entry name" value="G_CP"/>
    <property type="match status" value="1"/>
</dbReference>
<dbReference type="NCBIfam" id="TIGR00157">
    <property type="entry name" value="ribosome small subunit-dependent GTPase A"/>
    <property type="match status" value="1"/>
</dbReference>
<evidence type="ECO:0000256" key="5">
    <source>
        <dbReference type="ARBA" id="ARBA00022741"/>
    </source>
</evidence>
<dbReference type="PANTHER" id="PTHR32120:SF11">
    <property type="entry name" value="SMALL RIBOSOMAL SUBUNIT BIOGENESIS GTPASE RSGA 1, MITOCHONDRIAL-RELATED"/>
    <property type="match status" value="1"/>
</dbReference>
<dbReference type="HAMAP" id="MF_01820">
    <property type="entry name" value="GTPase_RsgA"/>
    <property type="match status" value="1"/>
</dbReference>
<dbReference type="GO" id="GO:0046872">
    <property type="term" value="F:metal ion binding"/>
    <property type="evidence" value="ECO:0007669"/>
    <property type="project" value="UniProtKB-KW"/>
</dbReference>
<evidence type="ECO:0000256" key="6">
    <source>
        <dbReference type="ARBA" id="ARBA00022801"/>
    </source>
</evidence>
<keyword evidence="2 10" id="KW-0690">Ribosome biogenesis</keyword>
<feature type="domain" description="CP-type G" evidence="12">
    <location>
        <begin position="77"/>
        <end position="250"/>
    </location>
</feature>
<dbReference type="GO" id="GO:0005525">
    <property type="term" value="F:GTP binding"/>
    <property type="evidence" value="ECO:0007669"/>
    <property type="project" value="UniProtKB-UniRule"/>
</dbReference>
<dbReference type="CDD" id="cd01854">
    <property type="entry name" value="YjeQ_EngC"/>
    <property type="match status" value="1"/>
</dbReference>
<dbReference type="PROSITE" id="PS50936">
    <property type="entry name" value="ENGC_GTPASE"/>
    <property type="match status" value="1"/>
</dbReference>
<sequence length="333" mass="35166">MKPRKSPPAGSAALQSGLVIASHGRHCVVETADGQRVICHPRGKKSQAVAGDRVLWQASQDEGCIERIEPRRNLLYRQDEMRTKSFAANIDQALILLAAEPAFSEHQLARALIACQAAGITPLIALNKADLAAAFSHAWLRLAPYRRMGCTVLPLAAAPAAAPGAAAMHALTPQALAAAHLAGRVTLVLGPSGAGKSTLINALIPHARAATGEISQALGSGRHTTTATTWYWLDAARTSALIDSPGFQEFGLRHIAPAQLAGLMPDFAPHLGACRFYNCTHLHEPGCGVRAAVHDEGADDGSASQAISPSRYRIYADLSAELDQQAWQARGKA</sequence>
<comment type="subunit">
    <text evidence="10">Monomer. Associates with 30S ribosomal subunit, binds 16S rRNA.</text>
</comment>
<name>A0AAW6RDT0_9BURK</name>
<evidence type="ECO:0000313" key="14">
    <source>
        <dbReference type="Proteomes" id="UP001237156"/>
    </source>
</evidence>
<evidence type="ECO:0000256" key="9">
    <source>
        <dbReference type="ARBA" id="ARBA00023134"/>
    </source>
</evidence>
<feature type="binding site" evidence="10">
    <location>
        <position position="281"/>
    </location>
    <ligand>
        <name>Zn(2+)</name>
        <dbReference type="ChEBI" id="CHEBI:29105"/>
    </ligand>
</feature>
<feature type="binding site" evidence="10">
    <location>
        <position position="287"/>
    </location>
    <ligand>
        <name>Zn(2+)</name>
        <dbReference type="ChEBI" id="CHEBI:29105"/>
    </ligand>
</feature>
<keyword evidence="3 10" id="KW-0479">Metal-binding</keyword>
<dbReference type="SUPFAM" id="SSF52540">
    <property type="entry name" value="P-loop containing nucleoside triphosphate hydrolases"/>
    <property type="match status" value="1"/>
</dbReference>
<keyword evidence="6 10" id="KW-0378">Hydrolase</keyword>
<dbReference type="Pfam" id="PF03193">
    <property type="entry name" value="RsgA_GTPase"/>
    <property type="match status" value="1"/>
</dbReference>
<reference evidence="13 14" key="1">
    <citation type="submission" date="2023-04" db="EMBL/GenBank/DDBJ databases">
        <title>Ottowia paracancer sp. nov., isolated from human stomach.</title>
        <authorList>
            <person name="Song Y."/>
        </authorList>
    </citation>
    <scope>NUCLEOTIDE SEQUENCE [LARGE SCALE GENOMIC DNA]</scope>
    <source>
        <strain evidence="13 14">10c7w1</strain>
    </source>
</reference>
<dbReference type="PANTHER" id="PTHR32120">
    <property type="entry name" value="SMALL RIBOSOMAL SUBUNIT BIOGENESIS GTPASE RSGA"/>
    <property type="match status" value="1"/>
</dbReference>
<dbReference type="InterPro" id="IPR012340">
    <property type="entry name" value="NA-bd_OB-fold"/>
</dbReference>
<dbReference type="SUPFAM" id="SSF50249">
    <property type="entry name" value="Nucleic acid-binding proteins"/>
    <property type="match status" value="1"/>
</dbReference>
<evidence type="ECO:0000256" key="3">
    <source>
        <dbReference type="ARBA" id="ARBA00022723"/>
    </source>
</evidence>
<evidence type="ECO:0000256" key="1">
    <source>
        <dbReference type="ARBA" id="ARBA00022490"/>
    </source>
</evidence>
<keyword evidence="8 10" id="KW-0694">RNA-binding</keyword>
<keyword evidence="5 10" id="KW-0547">Nucleotide-binding</keyword>
<organism evidence="13 14">
    <name type="scientific">Ottowia cancrivicina</name>
    <dbReference type="NCBI Taxonomy" id="3040346"/>
    <lineage>
        <taxon>Bacteria</taxon>
        <taxon>Pseudomonadati</taxon>
        <taxon>Pseudomonadota</taxon>
        <taxon>Betaproteobacteria</taxon>
        <taxon>Burkholderiales</taxon>
        <taxon>Comamonadaceae</taxon>
        <taxon>Ottowia</taxon>
    </lineage>
</organism>
<evidence type="ECO:0000256" key="2">
    <source>
        <dbReference type="ARBA" id="ARBA00022517"/>
    </source>
</evidence>
<keyword evidence="4 10" id="KW-0699">rRNA-binding</keyword>
<dbReference type="EMBL" id="JARVII010000001">
    <property type="protein sequence ID" value="MDG9698294.1"/>
    <property type="molecule type" value="Genomic_DNA"/>
</dbReference>
<dbReference type="InterPro" id="IPR031944">
    <property type="entry name" value="RsgA_N"/>
</dbReference>
<dbReference type="InterPro" id="IPR004881">
    <property type="entry name" value="Ribosome_biogen_GTPase_RsgA"/>
</dbReference>
<comment type="similarity">
    <text evidence="10">Belongs to the TRAFAC class YlqF/YawG GTPase family. RsgA subfamily.</text>
</comment>
<dbReference type="Gene3D" id="1.10.40.50">
    <property type="entry name" value="Probable gtpase engc, domain 3"/>
    <property type="match status" value="1"/>
</dbReference>
<comment type="cofactor">
    <cofactor evidence="10">
        <name>Zn(2+)</name>
        <dbReference type="ChEBI" id="CHEBI:29105"/>
    </cofactor>
    <text evidence="10">Binds 1 zinc ion per subunit.</text>
</comment>
<dbReference type="InterPro" id="IPR027417">
    <property type="entry name" value="P-loop_NTPase"/>
</dbReference>
<evidence type="ECO:0000259" key="12">
    <source>
        <dbReference type="PROSITE" id="PS51721"/>
    </source>
</evidence>
<keyword evidence="14" id="KW-1185">Reference proteome</keyword>
<feature type="binding site" evidence="10">
    <location>
        <begin position="190"/>
        <end position="198"/>
    </location>
    <ligand>
        <name>GTP</name>
        <dbReference type="ChEBI" id="CHEBI:37565"/>
    </ligand>
</feature>
<dbReference type="Gene3D" id="3.40.50.300">
    <property type="entry name" value="P-loop containing nucleotide triphosphate hydrolases"/>
    <property type="match status" value="1"/>
</dbReference>
<feature type="binding site" evidence="10">
    <location>
        <position position="274"/>
    </location>
    <ligand>
        <name>Zn(2+)</name>
        <dbReference type="ChEBI" id="CHEBI:29105"/>
    </ligand>
</feature>
<dbReference type="GO" id="GO:0003924">
    <property type="term" value="F:GTPase activity"/>
    <property type="evidence" value="ECO:0007669"/>
    <property type="project" value="UniProtKB-UniRule"/>
</dbReference>
<dbReference type="RefSeq" id="WP_279523431.1">
    <property type="nucleotide sequence ID" value="NZ_JARVII010000001.1"/>
</dbReference>
<accession>A0AAW6RDT0</accession>
<dbReference type="GO" id="GO:0005737">
    <property type="term" value="C:cytoplasm"/>
    <property type="evidence" value="ECO:0007669"/>
    <property type="project" value="UniProtKB-SubCell"/>
</dbReference>
<dbReference type="InterPro" id="IPR010914">
    <property type="entry name" value="RsgA_GTPase_dom"/>
</dbReference>